<evidence type="ECO:0000313" key="4">
    <source>
        <dbReference type="Proteomes" id="UP000605676"/>
    </source>
</evidence>
<sequence length="112" mass="12629">MERKEHQEFISKAIKVVENNIDNSEFNPDSFALAVGLSRMQLHRKLKALSGQSTTSFVNSIKVKFASRMFDQGCDRIQEAMDAVGVNSHAHFNSMFKKVKGMTVAEYISSKK</sequence>
<evidence type="ECO:0000313" key="3">
    <source>
        <dbReference type="EMBL" id="MBK3518234.1"/>
    </source>
</evidence>
<reference evidence="3 4" key="1">
    <citation type="submission" date="2021-01" db="EMBL/GenBank/DDBJ databases">
        <title>Carboxyliciviraga sp.nov., isolated from coastal sediments.</title>
        <authorList>
            <person name="Lu D."/>
            <person name="Zhang T."/>
        </authorList>
    </citation>
    <scope>NUCLEOTIDE SEQUENCE [LARGE SCALE GENOMIC DNA]</scope>
    <source>
        <strain evidence="3 4">N1Y132</strain>
    </source>
</reference>
<proteinExistence type="predicted"/>
<keyword evidence="4" id="KW-1185">Reference proteome</keyword>
<dbReference type="Pfam" id="PF12833">
    <property type="entry name" value="HTH_18"/>
    <property type="match status" value="1"/>
</dbReference>
<dbReference type="PANTHER" id="PTHR43280">
    <property type="entry name" value="ARAC-FAMILY TRANSCRIPTIONAL REGULATOR"/>
    <property type="match status" value="1"/>
</dbReference>
<keyword evidence="1" id="KW-0238">DNA-binding</keyword>
<dbReference type="EMBL" id="JAENRR010000030">
    <property type="protein sequence ID" value="MBK3518234.1"/>
    <property type="molecule type" value="Genomic_DNA"/>
</dbReference>
<name>A0ABS1HKM9_9BACT</name>
<dbReference type="Proteomes" id="UP000605676">
    <property type="component" value="Unassembled WGS sequence"/>
</dbReference>
<dbReference type="PROSITE" id="PS01124">
    <property type="entry name" value="HTH_ARAC_FAMILY_2"/>
    <property type="match status" value="1"/>
</dbReference>
<evidence type="ECO:0000256" key="1">
    <source>
        <dbReference type="ARBA" id="ARBA00023125"/>
    </source>
</evidence>
<dbReference type="Gene3D" id="1.10.10.60">
    <property type="entry name" value="Homeodomain-like"/>
    <property type="match status" value="2"/>
</dbReference>
<dbReference type="PANTHER" id="PTHR43280:SF2">
    <property type="entry name" value="HTH-TYPE TRANSCRIPTIONAL REGULATOR EXSA"/>
    <property type="match status" value="1"/>
</dbReference>
<organism evidence="3 4">
    <name type="scientific">Carboxylicivirga marina</name>
    <dbReference type="NCBI Taxonomy" id="2800988"/>
    <lineage>
        <taxon>Bacteria</taxon>
        <taxon>Pseudomonadati</taxon>
        <taxon>Bacteroidota</taxon>
        <taxon>Bacteroidia</taxon>
        <taxon>Marinilabiliales</taxon>
        <taxon>Marinilabiliaceae</taxon>
        <taxon>Carboxylicivirga</taxon>
    </lineage>
</organism>
<dbReference type="SMART" id="SM00342">
    <property type="entry name" value="HTH_ARAC"/>
    <property type="match status" value="1"/>
</dbReference>
<accession>A0ABS1HKM9</accession>
<protein>
    <submittedName>
        <fullName evidence="3">Helix-turn-helix transcriptional regulator</fullName>
    </submittedName>
</protein>
<gene>
    <name evidence="3" type="ORF">JIV24_12885</name>
</gene>
<dbReference type="InterPro" id="IPR018060">
    <property type="entry name" value="HTH_AraC"/>
</dbReference>
<comment type="caution">
    <text evidence="3">The sequence shown here is derived from an EMBL/GenBank/DDBJ whole genome shotgun (WGS) entry which is preliminary data.</text>
</comment>
<feature type="domain" description="HTH araC/xylS-type" evidence="2">
    <location>
        <begin position="11"/>
        <end position="110"/>
    </location>
</feature>
<evidence type="ECO:0000259" key="2">
    <source>
        <dbReference type="PROSITE" id="PS01124"/>
    </source>
</evidence>